<comment type="caution">
    <text evidence="1">The sequence shown here is derived from an EMBL/GenBank/DDBJ whole genome shotgun (WGS) entry which is preliminary data.</text>
</comment>
<evidence type="ECO:0008006" key="3">
    <source>
        <dbReference type="Google" id="ProtNLM"/>
    </source>
</evidence>
<protein>
    <recommendedName>
        <fullName evidence="3">LysR family transcriptional regulator</fullName>
    </recommendedName>
</protein>
<reference evidence="1 2" key="1">
    <citation type="submission" date="2023-07" db="EMBL/GenBank/DDBJ databases">
        <title>Sorghum-associated microbial communities from plants grown in Nebraska, USA.</title>
        <authorList>
            <person name="Schachtman D."/>
        </authorList>
    </citation>
    <scope>NUCLEOTIDE SEQUENCE [LARGE SCALE GENOMIC DNA]</scope>
    <source>
        <strain evidence="1 2">4256</strain>
    </source>
</reference>
<keyword evidence="2" id="KW-1185">Reference proteome</keyword>
<proteinExistence type="predicted"/>
<sequence length="96" mass="10580">MKHPIPTPSPATVQPDRAHWTPTRQRLFLAALLETGNVSRAARAAGMSRSSAHRLRARLAGTVFDRTWDKALALHADRMADPFAACAVHHTPHKAR</sequence>
<name>A0ABU1WVQ2_SPHXE</name>
<dbReference type="Proteomes" id="UP001267638">
    <property type="component" value="Unassembled WGS sequence"/>
</dbReference>
<dbReference type="Gene3D" id="1.10.10.1400">
    <property type="entry name" value="Terminase, small subunit, N-terminal DNA-binding domain, HTH motif"/>
    <property type="match status" value="1"/>
</dbReference>
<accession>A0ABU1WVQ2</accession>
<dbReference type="InterPro" id="IPR038713">
    <property type="entry name" value="Terminase_Gp1_N_sf"/>
</dbReference>
<dbReference type="EMBL" id="JAVDWV010000001">
    <property type="protein sequence ID" value="MDR7153381.1"/>
    <property type="molecule type" value="Genomic_DNA"/>
</dbReference>
<dbReference type="RefSeq" id="WP_310221189.1">
    <property type="nucleotide sequence ID" value="NZ_JAVDWV010000001.1"/>
</dbReference>
<evidence type="ECO:0000313" key="1">
    <source>
        <dbReference type="EMBL" id="MDR7153381.1"/>
    </source>
</evidence>
<gene>
    <name evidence="1" type="ORF">J2W40_000175</name>
</gene>
<evidence type="ECO:0000313" key="2">
    <source>
        <dbReference type="Proteomes" id="UP001267638"/>
    </source>
</evidence>
<organism evidence="1 2">
    <name type="scientific">Sphingobium xenophagum</name>
    <dbReference type="NCBI Taxonomy" id="121428"/>
    <lineage>
        <taxon>Bacteria</taxon>
        <taxon>Pseudomonadati</taxon>
        <taxon>Pseudomonadota</taxon>
        <taxon>Alphaproteobacteria</taxon>
        <taxon>Sphingomonadales</taxon>
        <taxon>Sphingomonadaceae</taxon>
        <taxon>Sphingobium</taxon>
    </lineage>
</organism>